<dbReference type="PANTHER" id="PTHR33371:SF4">
    <property type="entry name" value="INTERMEMBRANE PHOSPHOLIPID TRANSPORT SYSTEM BINDING PROTEIN MLAD"/>
    <property type="match status" value="1"/>
</dbReference>
<accession>A0ABZ2KL36</accession>
<gene>
    <name evidence="2" type="ORF">LZC95_12700</name>
</gene>
<dbReference type="InterPro" id="IPR052336">
    <property type="entry name" value="MlaD_Phospholipid_Transporter"/>
</dbReference>
<protein>
    <submittedName>
        <fullName evidence="2">MlaD family protein</fullName>
    </submittedName>
</protein>
<evidence type="ECO:0000313" key="3">
    <source>
        <dbReference type="Proteomes" id="UP001379533"/>
    </source>
</evidence>
<dbReference type="Pfam" id="PF02470">
    <property type="entry name" value="MlaD"/>
    <property type="match status" value="1"/>
</dbReference>
<dbReference type="Proteomes" id="UP001379533">
    <property type="component" value="Chromosome"/>
</dbReference>
<name>A0ABZ2KL36_9BACT</name>
<dbReference type="PANTHER" id="PTHR33371">
    <property type="entry name" value="INTERMEMBRANE PHOSPHOLIPID TRANSPORT SYSTEM BINDING PROTEIN MLAD-RELATED"/>
    <property type="match status" value="1"/>
</dbReference>
<sequence length="490" mass="53787">MAKLTQAAKVGAFVVLAGAASFLVYRTVSKDVAGGGNYIIYAKLKDATGLANHSRVAIAGIPVGTIHRIKLEDGMARIDVRVNGDVALYDNATIGKKNASLLGESVIVLTPGTEDHRRLKDGDQINVIVEQASTDQIMNDVADIAKQVKEVAKQLANSVGTEQGGENIRLILQNLADATDALNQTVRENRTVIRETLQHVGAIAANGEPQIAKILENVRVITEDVKTITAQTGQGSTGAEIRETITHLNESSKRLESALGHIDSVAGRADRGEGTIGRLSKDETLINEVQGVAEGVNDYVGGLTRLQAVVGLRADYNFLANTVKNYVELRLQPREDKYYVIELINDPRGKTTITQTDVDTTNPRDPAHYRTITTTTTDAFRFSLQFARRLGPFTGRFGIKESTGGIGLDLHLLQDRFEFKQDLFGFGEEIQPRYRIYVGYEFIHRLWLLGGVDHVFLPNRRDYFIGLQLRFTDDDLKTILPFAGSATPSR</sequence>
<keyword evidence="3" id="KW-1185">Reference proteome</keyword>
<proteinExistence type="predicted"/>
<organism evidence="2 3">
    <name type="scientific">Pendulispora brunnea</name>
    <dbReference type="NCBI Taxonomy" id="2905690"/>
    <lineage>
        <taxon>Bacteria</taxon>
        <taxon>Pseudomonadati</taxon>
        <taxon>Myxococcota</taxon>
        <taxon>Myxococcia</taxon>
        <taxon>Myxococcales</taxon>
        <taxon>Sorangiineae</taxon>
        <taxon>Pendulisporaceae</taxon>
        <taxon>Pendulispora</taxon>
    </lineage>
</organism>
<dbReference type="InterPro" id="IPR003399">
    <property type="entry name" value="Mce/MlaD"/>
</dbReference>
<dbReference type="RefSeq" id="WP_394848307.1">
    <property type="nucleotide sequence ID" value="NZ_CP089982.1"/>
</dbReference>
<dbReference type="EMBL" id="CP089982">
    <property type="protein sequence ID" value="WXA97689.1"/>
    <property type="molecule type" value="Genomic_DNA"/>
</dbReference>
<reference evidence="2 3" key="1">
    <citation type="submission" date="2021-12" db="EMBL/GenBank/DDBJ databases">
        <title>Discovery of the Pendulisporaceae a myxobacterial family with distinct sporulation behavior and unique specialized metabolism.</title>
        <authorList>
            <person name="Garcia R."/>
            <person name="Popoff A."/>
            <person name="Bader C.D."/>
            <person name="Loehr J."/>
            <person name="Walesch S."/>
            <person name="Walt C."/>
            <person name="Boldt J."/>
            <person name="Bunk B."/>
            <person name="Haeckl F.J.F.P.J."/>
            <person name="Gunesch A.P."/>
            <person name="Birkelbach J."/>
            <person name="Nuebel U."/>
            <person name="Pietschmann T."/>
            <person name="Bach T."/>
            <person name="Mueller R."/>
        </authorList>
    </citation>
    <scope>NUCLEOTIDE SEQUENCE [LARGE SCALE GENOMIC DNA]</scope>
    <source>
        <strain evidence="2 3">MSr12523</strain>
    </source>
</reference>
<evidence type="ECO:0000313" key="2">
    <source>
        <dbReference type="EMBL" id="WXA97689.1"/>
    </source>
</evidence>
<feature type="domain" description="Mce/MlaD" evidence="1">
    <location>
        <begin position="37"/>
        <end position="112"/>
    </location>
</feature>
<evidence type="ECO:0000259" key="1">
    <source>
        <dbReference type="Pfam" id="PF02470"/>
    </source>
</evidence>